<dbReference type="PANTHER" id="PTHR28069:SF2">
    <property type="entry name" value="GH20023P"/>
    <property type="match status" value="1"/>
</dbReference>
<dbReference type="SUPFAM" id="SSF144232">
    <property type="entry name" value="HIT/MYND zinc finger-like"/>
    <property type="match status" value="2"/>
</dbReference>
<reference evidence="6 7" key="1">
    <citation type="submission" date="2024-05" db="EMBL/GenBank/DDBJ databases">
        <authorList>
            <person name="Wallberg A."/>
        </authorList>
    </citation>
    <scope>NUCLEOTIDE SEQUENCE [LARGE SCALE GENOMIC DNA]</scope>
</reference>
<dbReference type="PROSITE" id="PS50865">
    <property type="entry name" value="ZF_MYND_2"/>
    <property type="match status" value="2"/>
</dbReference>
<proteinExistence type="predicted"/>
<dbReference type="AlphaFoldDB" id="A0AAV2RFK5"/>
<feature type="domain" description="MYND-type" evidence="5">
    <location>
        <begin position="80"/>
        <end position="122"/>
    </location>
</feature>
<dbReference type="Pfam" id="PF20179">
    <property type="entry name" value="MSS51_C"/>
    <property type="match status" value="1"/>
</dbReference>
<feature type="domain" description="MYND-type" evidence="5">
    <location>
        <begin position="181"/>
        <end position="220"/>
    </location>
</feature>
<evidence type="ECO:0000313" key="7">
    <source>
        <dbReference type="Proteomes" id="UP001497623"/>
    </source>
</evidence>
<evidence type="ECO:0000256" key="3">
    <source>
        <dbReference type="ARBA" id="ARBA00022833"/>
    </source>
</evidence>
<protein>
    <recommendedName>
        <fullName evidence="5">MYND-type domain-containing protein</fullName>
    </recommendedName>
</protein>
<accession>A0AAV2RFK5</accession>
<dbReference type="Pfam" id="PF01753">
    <property type="entry name" value="zf-MYND"/>
    <property type="match status" value="1"/>
</dbReference>
<evidence type="ECO:0000259" key="5">
    <source>
        <dbReference type="PROSITE" id="PS50865"/>
    </source>
</evidence>
<evidence type="ECO:0000256" key="2">
    <source>
        <dbReference type="ARBA" id="ARBA00022771"/>
    </source>
</evidence>
<dbReference type="InterPro" id="IPR002893">
    <property type="entry name" value="Znf_MYND"/>
</dbReference>
<dbReference type="PROSITE" id="PS01360">
    <property type="entry name" value="ZF_MYND_1"/>
    <property type="match status" value="1"/>
</dbReference>
<organism evidence="6 7">
    <name type="scientific">Meganyctiphanes norvegica</name>
    <name type="common">Northern krill</name>
    <name type="synonym">Thysanopoda norvegica</name>
    <dbReference type="NCBI Taxonomy" id="48144"/>
    <lineage>
        <taxon>Eukaryota</taxon>
        <taxon>Metazoa</taxon>
        <taxon>Ecdysozoa</taxon>
        <taxon>Arthropoda</taxon>
        <taxon>Crustacea</taxon>
        <taxon>Multicrustacea</taxon>
        <taxon>Malacostraca</taxon>
        <taxon>Eumalacostraca</taxon>
        <taxon>Eucarida</taxon>
        <taxon>Euphausiacea</taxon>
        <taxon>Euphausiidae</taxon>
        <taxon>Meganyctiphanes</taxon>
    </lineage>
</organism>
<dbReference type="InterPro" id="IPR046824">
    <property type="entry name" value="Mss51-like_C"/>
</dbReference>
<evidence type="ECO:0000256" key="4">
    <source>
        <dbReference type="PROSITE-ProRule" id="PRU00134"/>
    </source>
</evidence>
<evidence type="ECO:0000256" key="1">
    <source>
        <dbReference type="ARBA" id="ARBA00022723"/>
    </source>
</evidence>
<name>A0AAV2RFK5_MEGNR</name>
<evidence type="ECO:0000313" key="6">
    <source>
        <dbReference type="EMBL" id="CAL4123019.1"/>
    </source>
</evidence>
<sequence length="529" mass="61299">MAENQNELDNLENQFSVMDLHSYDRNLVFDMSSVLSSQESSREPYESGLFRMETALFRNLLVHKELSGKIHERQFFYSMCLVCNLVADNGTFTLKSCSRCQLVKYCSSECQKKDWSAHKDFCKVNAVELDGKNIFASAKEEVVTTFDWTNYCVRKMNNTKFALKRNLKLVEEQILCFPQVCIVCKESDRAKLKDCKDCFCAAYCSKEHKNKDKENHRFVCAFLYRARECYESIVSEGYLSCSLPRDIPEVFQSLQKKIILNKTPINISDSIPLWNGYLMKYDDLGCLMTDVITYPLSIIYALEDVAVKLGKQAQIISEVQELTVHLVGSRCHKEILGIRKWEYFMHQLPALKKLRVLFVGPELWGHGYQNYRHEGKLSGCEYCKKRGREVLYEESQMLYNEYVQTDYYRHPDVIVAFNSGFHSKTGMVNDTWPKSLVEMTKDRSVPLIFTSFNRYEAEKDNHALKQVSDVEVLLDVSKNPFSSLYAMRTLPVHESYDDIVAFSNGYIAVVRGGKEEKYYSGQGDDEKNR</sequence>
<keyword evidence="3" id="KW-0862">Zinc</keyword>
<dbReference type="PANTHER" id="PTHR28069">
    <property type="entry name" value="GH20023P"/>
    <property type="match status" value="1"/>
</dbReference>
<keyword evidence="7" id="KW-1185">Reference proteome</keyword>
<dbReference type="Gene3D" id="6.10.140.2220">
    <property type="match status" value="1"/>
</dbReference>
<keyword evidence="2 4" id="KW-0863">Zinc-finger</keyword>
<keyword evidence="1" id="KW-0479">Metal-binding</keyword>
<dbReference type="EMBL" id="CAXKWB010021170">
    <property type="protein sequence ID" value="CAL4123019.1"/>
    <property type="molecule type" value="Genomic_DNA"/>
</dbReference>
<gene>
    <name evidence="6" type="ORF">MNOR_LOCUS23716</name>
</gene>
<dbReference type="Proteomes" id="UP001497623">
    <property type="component" value="Unassembled WGS sequence"/>
</dbReference>
<comment type="caution">
    <text evidence="6">The sequence shown here is derived from an EMBL/GenBank/DDBJ whole genome shotgun (WGS) entry which is preliminary data.</text>
</comment>
<dbReference type="GO" id="GO:0008270">
    <property type="term" value="F:zinc ion binding"/>
    <property type="evidence" value="ECO:0007669"/>
    <property type="project" value="UniProtKB-KW"/>
</dbReference>